<evidence type="ECO:0000256" key="3">
    <source>
        <dbReference type="ARBA" id="ARBA00022737"/>
    </source>
</evidence>
<feature type="disulfide bond" evidence="9">
    <location>
        <begin position="130"/>
        <end position="145"/>
    </location>
</feature>
<evidence type="ECO:0000313" key="10">
    <source>
        <dbReference type="EMBL" id="KAK3879838.1"/>
    </source>
</evidence>
<dbReference type="InterPro" id="IPR036055">
    <property type="entry name" value="LDL_receptor-like_sf"/>
</dbReference>
<keyword evidence="8" id="KW-0325">Glycoprotein</keyword>
<keyword evidence="3" id="KW-0677">Repeat</keyword>
<evidence type="ECO:0000256" key="7">
    <source>
        <dbReference type="ARBA" id="ARBA00023170"/>
    </source>
</evidence>
<evidence type="ECO:0000256" key="2">
    <source>
        <dbReference type="ARBA" id="ARBA00022692"/>
    </source>
</evidence>
<gene>
    <name evidence="10" type="ORF">Pcinc_015627</name>
</gene>
<evidence type="ECO:0000256" key="1">
    <source>
        <dbReference type="ARBA" id="ARBA00004167"/>
    </source>
</evidence>
<organism evidence="10 11">
    <name type="scientific">Petrolisthes cinctipes</name>
    <name type="common">Flat porcelain crab</name>
    <dbReference type="NCBI Taxonomy" id="88211"/>
    <lineage>
        <taxon>Eukaryota</taxon>
        <taxon>Metazoa</taxon>
        <taxon>Ecdysozoa</taxon>
        <taxon>Arthropoda</taxon>
        <taxon>Crustacea</taxon>
        <taxon>Multicrustacea</taxon>
        <taxon>Malacostraca</taxon>
        <taxon>Eumalacostraca</taxon>
        <taxon>Eucarida</taxon>
        <taxon>Decapoda</taxon>
        <taxon>Pleocyemata</taxon>
        <taxon>Anomura</taxon>
        <taxon>Galatheoidea</taxon>
        <taxon>Porcellanidae</taxon>
        <taxon>Petrolisthes</taxon>
    </lineage>
</organism>
<dbReference type="InterPro" id="IPR051221">
    <property type="entry name" value="LDLR-related"/>
</dbReference>
<keyword evidence="6 9" id="KW-1015">Disulfide bond</keyword>
<comment type="subcellular location">
    <subcellularLocation>
        <location evidence="1">Membrane</location>
        <topology evidence="1">Single-pass membrane protein</topology>
    </subcellularLocation>
</comment>
<keyword evidence="5" id="KW-0472">Membrane</keyword>
<keyword evidence="4" id="KW-1133">Transmembrane helix</keyword>
<dbReference type="PANTHER" id="PTHR22722">
    <property type="entry name" value="LOW-DENSITY LIPOPROTEIN RECEPTOR-RELATED PROTEIN 2-RELATED"/>
    <property type="match status" value="1"/>
</dbReference>
<dbReference type="AlphaFoldDB" id="A0AAE1FSM3"/>
<feature type="disulfide bond" evidence="9">
    <location>
        <begin position="52"/>
        <end position="67"/>
    </location>
</feature>
<keyword evidence="11" id="KW-1185">Reference proteome</keyword>
<dbReference type="Gene3D" id="4.10.400.10">
    <property type="entry name" value="Low-density Lipoprotein Receptor"/>
    <property type="match status" value="3"/>
</dbReference>
<evidence type="ECO:0000256" key="5">
    <source>
        <dbReference type="ARBA" id="ARBA00023136"/>
    </source>
</evidence>
<feature type="disulfide bond" evidence="9">
    <location>
        <begin position="82"/>
        <end position="100"/>
    </location>
</feature>
<dbReference type="EMBL" id="JAWQEG010001392">
    <property type="protein sequence ID" value="KAK3879838.1"/>
    <property type="molecule type" value="Genomic_DNA"/>
</dbReference>
<dbReference type="Pfam" id="PF00057">
    <property type="entry name" value="Ldl_recept_a"/>
    <property type="match status" value="3"/>
</dbReference>
<dbReference type="GO" id="GO:0043235">
    <property type="term" value="C:receptor complex"/>
    <property type="evidence" value="ECO:0007669"/>
    <property type="project" value="TreeGrafter"/>
</dbReference>
<dbReference type="PRINTS" id="PR00261">
    <property type="entry name" value="LDLRECEPTOR"/>
</dbReference>
<dbReference type="Proteomes" id="UP001286313">
    <property type="component" value="Unassembled WGS sequence"/>
</dbReference>
<dbReference type="SMART" id="SM00192">
    <property type="entry name" value="LDLa"/>
    <property type="match status" value="3"/>
</dbReference>
<dbReference type="CDD" id="cd00112">
    <property type="entry name" value="LDLa"/>
    <property type="match status" value="3"/>
</dbReference>
<accession>A0AAE1FSM3</accession>
<feature type="disulfide bond" evidence="9">
    <location>
        <begin position="94"/>
        <end position="109"/>
    </location>
</feature>
<evidence type="ECO:0000256" key="9">
    <source>
        <dbReference type="PROSITE-ProRule" id="PRU00124"/>
    </source>
</evidence>
<keyword evidence="7" id="KW-0675">Receptor</keyword>
<sequence>MVVTVYPAAGSVMDLWTVPLEMTKPIAVMTCSEGYYKCEGLNTICIMEHWICNGFLDCPRGEDELYCVTGSAECDPEQQFTCNDGRCINEQFRCDGLLDCFRGEDEEQCSSCKEGYRCTDYSCIPDMYICDGQEECTGGEDELICVIVMKVKTN</sequence>
<comment type="caution">
    <text evidence="10">The sequence shown here is derived from an EMBL/GenBank/DDBJ whole genome shotgun (WGS) entry which is preliminary data.</text>
</comment>
<evidence type="ECO:0000256" key="4">
    <source>
        <dbReference type="ARBA" id="ARBA00022989"/>
    </source>
</evidence>
<reference evidence="10" key="1">
    <citation type="submission" date="2023-10" db="EMBL/GenBank/DDBJ databases">
        <title>Genome assemblies of two species of porcelain crab, Petrolisthes cinctipes and Petrolisthes manimaculis (Anomura: Porcellanidae).</title>
        <authorList>
            <person name="Angst P."/>
        </authorList>
    </citation>
    <scope>NUCLEOTIDE SEQUENCE</scope>
    <source>
        <strain evidence="10">PB745_01</strain>
        <tissue evidence="10">Gill</tissue>
    </source>
</reference>
<dbReference type="SUPFAM" id="SSF57424">
    <property type="entry name" value="LDL receptor-like module"/>
    <property type="match status" value="3"/>
</dbReference>
<keyword evidence="2" id="KW-0812">Transmembrane</keyword>
<feature type="disulfide bond" evidence="9">
    <location>
        <begin position="118"/>
        <end position="136"/>
    </location>
</feature>
<dbReference type="PROSITE" id="PS50068">
    <property type="entry name" value="LDLRA_2"/>
    <property type="match status" value="3"/>
</dbReference>
<proteinExistence type="predicted"/>
<evidence type="ECO:0000313" key="11">
    <source>
        <dbReference type="Proteomes" id="UP001286313"/>
    </source>
</evidence>
<comment type="caution">
    <text evidence="9">Lacks conserved residue(s) required for the propagation of feature annotation.</text>
</comment>
<dbReference type="InterPro" id="IPR023415">
    <property type="entry name" value="LDLR_class-A_CS"/>
</dbReference>
<dbReference type="InterPro" id="IPR002172">
    <property type="entry name" value="LDrepeatLR_classA_rpt"/>
</dbReference>
<protein>
    <submittedName>
        <fullName evidence="10">Uncharacterized protein</fullName>
    </submittedName>
</protein>
<dbReference type="PROSITE" id="PS01209">
    <property type="entry name" value="LDLRA_1"/>
    <property type="match status" value="2"/>
</dbReference>
<name>A0AAE1FSM3_PETCI</name>
<dbReference type="GO" id="GO:0005886">
    <property type="term" value="C:plasma membrane"/>
    <property type="evidence" value="ECO:0007669"/>
    <property type="project" value="TreeGrafter"/>
</dbReference>
<evidence type="ECO:0000256" key="6">
    <source>
        <dbReference type="ARBA" id="ARBA00023157"/>
    </source>
</evidence>
<evidence type="ECO:0000256" key="8">
    <source>
        <dbReference type="ARBA" id="ARBA00023180"/>
    </source>
</evidence>